<dbReference type="PANTHER" id="PTHR21349:SF0">
    <property type="entry name" value="LARGE RIBOSOMAL SUBUNIT PROTEIN BL21M"/>
    <property type="match status" value="1"/>
</dbReference>
<dbReference type="NCBIfam" id="TIGR00061">
    <property type="entry name" value="L21"/>
    <property type="match status" value="1"/>
</dbReference>
<dbReference type="PROSITE" id="PS01169">
    <property type="entry name" value="RIBOSOMAL_L21"/>
    <property type="match status" value="1"/>
</dbReference>
<reference evidence="8 9" key="1">
    <citation type="submission" date="2017-04" db="EMBL/GenBank/DDBJ databases">
        <authorList>
            <person name="Afonso C.L."/>
            <person name="Miller P.J."/>
            <person name="Scott M.A."/>
            <person name="Spackman E."/>
            <person name="Goraichik I."/>
            <person name="Dimitrov K.M."/>
            <person name="Suarez D.L."/>
            <person name="Swayne D.E."/>
        </authorList>
    </citation>
    <scope>NUCLEOTIDE SEQUENCE [LARGE SCALE GENOMIC DNA]</scope>
    <source>
        <strain evidence="8 9">ToBE</strain>
    </source>
</reference>
<dbReference type="GO" id="GO:1990904">
    <property type="term" value="C:ribonucleoprotein complex"/>
    <property type="evidence" value="ECO:0007669"/>
    <property type="project" value="UniProtKB-KW"/>
</dbReference>
<evidence type="ECO:0000256" key="1">
    <source>
        <dbReference type="ARBA" id="ARBA00008563"/>
    </source>
</evidence>
<keyword evidence="9" id="KW-1185">Reference proteome</keyword>
<comment type="subunit">
    <text evidence="6">Part of the 50S ribosomal subunit. Contacts protein L20.</text>
</comment>
<evidence type="ECO:0000313" key="9">
    <source>
        <dbReference type="Proteomes" id="UP000192569"/>
    </source>
</evidence>
<dbReference type="GO" id="GO:0005840">
    <property type="term" value="C:ribosome"/>
    <property type="evidence" value="ECO:0007669"/>
    <property type="project" value="UniProtKB-KW"/>
</dbReference>
<keyword evidence="3 6" id="KW-0694">RNA-binding</keyword>
<dbReference type="OrthoDB" id="9813334at2"/>
<evidence type="ECO:0000256" key="7">
    <source>
        <dbReference type="RuleBase" id="RU000562"/>
    </source>
</evidence>
<comment type="function">
    <text evidence="6 7">This protein binds to 23S rRNA in the presence of protein L20.</text>
</comment>
<proteinExistence type="inferred from homology"/>
<evidence type="ECO:0000256" key="2">
    <source>
        <dbReference type="ARBA" id="ARBA00022730"/>
    </source>
</evidence>
<dbReference type="Pfam" id="PF00829">
    <property type="entry name" value="Ribosomal_L21p"/>
    <property type="match status" value="1"/>
</dbReference>
<evidence type="ECO:0000313" key="8">
    <source>
        <dbReference type="EMBL" id="SMB92826.1"/>
    </source>
</evidence>
<dbReference type="GO" id="GO:0006412">
    <property type="term" value="P:translation"/>
    <property type="evidence" value="ECO:0007669"/>
    <property type="project" value="UniProtKB-UniRule"/>
</dbReference>
<evidence type="ECO:0000256" key="6">
    <source>
        <dbReference type="HAMAP-Rule" id="MF_01363"/>
    </source>
</evidence>
<dbReference type="InterPro" id="IPR028909">
    <property type="entry name" value="bL21-like"/>
</dbReference>
<dbReference type="PANTHER" id="PTHR21349">
    <property type="entry name" value="50S RIBOSOMAL PROTEIN L21"/>
    <property type="match status" value="1"/>
</dbReference>
<dbReference type="InterPro" id="IPR018258">
    <property type="entry name" value="Ribosomal_bL21_CS"/>
</dbReference>
<dbReference type="STRING" id="698762.SAMN00808754_0718"/>
<accession>A0A1W1VHM1</accession>
<organism evidence="8 9">
    <name type="scientific">Thermanaeromonas toyohensis ToBE</name>
    <dbReference type="NCBI Taxonomy" id="698762"/>
    <lineage>
        <taxon>Bacteria</taxon>
        <taxon>Bacillati</taxon>
        <taxon>Bacillota</taxon>
        <taxon>Clostridia</taxon>
        <taxon>Neomoorellales</taxon>
        <taxon>Neomoorellaceae</taxon>
        <taxon>Thermanaeromonas</taxon>
    </lineage>
</organism>
<gene>
    <name evidence="6" type="primary">rplU</name>
    <name evidence="8" type="ORF">SAMN00808754_0718</name>
</gene>
<dbReference type="InterPro" id="IPR036164">
    <property type="entry name" value="bL21-like_sf"/>
</dbReference>
<dbReference type="GO" id="GO:0003735">
    <property type="term" value="F:structural constituent of ribosome"/>
    <property type="evidence" value="ECO:0007669"/>
    <property type="project" value="InterPro"/>
</dbReference>
<dbReference type="Proteomes" id="UP000192569">
    <property type="component" value="Chromosome I"/>
</dbReference>
<dbReference type="AlphaFoldDB" id="A0A1W1VHM1"/>
<dbReference type="InterPro" id="IPR001787">
    <property type="entry name" value="Ribosomal_bL21"/>
</dbReference>
<dbReference type="HAMAP" id="MF_01363">
    <property type="entry name" value="Ribosomal_bL21"/>
    <property type="match status" value="1"/>
</dbReference>
<dbReference type="EMBL" id="LT838272">
    <property type="protein sequence ID" value="SMB92826.1"/>
    <property type="molecule type" value="Genomic_DNA"/>
</dbReference>
<evidence type="ECO:0000256" key="3">
    <source>
        <dbReference type="ARBA" id="ARBA00022884"/>
    </source>
</evidence>
<dbReference type="SUPFAM" id="SSF141091">
    <property type="entry name" value="L21p-like"/>
    <property type="match status" value="1"/>
</dbReference>
<dbReference type="GO" id="GO:0005737">
    <property type="term" value="C:cytoplasm"/>
    <property type="evidence" value="ECO:0007669"/>
    <property type="project" value="UniProtKB-ARBA"/>
</dbReference>
<keyword evidence="2 6" id="KW-0699">rRNA-binding</keyword>
<keyword evidence="4 6" id="KW-0689">Ribosomal protein</keyword>
<sequence length="104" mass="12024">MYAIIETGGKQYRVKEGDLLRVEKLPVEVGETVVFDRVLALKDENGLRVGRPYLQEVKVIGKVEAQGKGEKIIIFKYKPKKNYRRKQGHRQPFTALRIERIELG</sequence>
<protein>
    <recommendedName>
        <fullName evidence="6">Large ribosomal subunit protein bL21</fullName>
    </recommendedName>
</protein>
<dbReference type="RefSeq" id="WP_084664116.1">
    <property type="nucleotide sequence ID" value="NZ_LT838272.1"/>
</dbReference>
<evidence type="ECO:0000256" key="5">
    <source>
        <dbReference type="ARBA" id="ARBA00023274"/>
    </source>
</evidence>
<dbReference type="GO" id="GO:0019843">
    <property type="term" value="F:rRNA binding"/>
    <property type="evidence" value="ECO:0007669"/>
    <property type="project" value="UniProtKB-UniRule"/>
</dbReference>
<name>A0A1W1VHM1_9FIRM</name>
<comment type="similarity">
    <text evidence="1 6 7">Belongs to the bacterial ribosomal protein bL21 family.</text>
</comment>
<keyword evidence="5 6" id="KW-0687">Ribonucleoprotein</keyword>
<evidence type="ECO:0000256" key="4">
    <source>
        <dbReference type="ARBA" id="ARBA00022980"/>
    </source>
</evidence>